<evidence type="ECO:0000313" key="3">
    <source>
        <dbReference type="EMBL" id="MDN3570364.1"/>
    </source>
</evidence>
<keyword evidence="3" id="KW-0378">Hydrolase</keyword>
<reference evidence="4" key="1">
    <citation type="journal article" date="2019" name="Int. J. Syst. Evol. Microbiol.">
        <title>The Global Catalogue of Microorganisms (GCM) 10K type strain sequencing project: providing services to taxonomists for standard genome sequencing and annotation.</title>
        <authorList>
            <consortium name="The Broad Institute Genomics Platform"/>
            <consortium name="The Broad Institute Genome Sequencing Center for Infectious Disease"/>
            <person name="Wu L."/>
            <person name="Ma J."/>
        </authorList>
    </citation>
    <scope>NUCLEOTIDE SEQUENCE [LARGE SCALE GENOMIC DNA]</scope>
    <source>
        <strain evidence="4">CECT 7806</strain>
    </source>
</reference>
<evidence type="ECO:0000259" key="2">
    <source>
        <dbReference type="Pfam" id="PF22569"/>
    </source>
</evidence>
<dbReference type="PANTHER" id="PTHR42680:SF3">
    <property type="entry name" value="DCTP DEAMINASE"/>
    <property type="match status" value="1"/>
</dbReference>
<gene>
    <name evidence="3" type="ORF">QWZ18_06975</name>
</gene>
<protein>
    <submittedName>
        <fullName evidence="3">2'-deoxycytidine 5'-triphosphate deaminase</fullName>
        <ecNumber evidence="3">3.5.4.13</ecNumber>
    </submittedName>
</protein>
<comment type="caution">
    <text evidence="3">The sequence shown here is derived from an EMBL/GenBank/DDBJ whole genome shotgun (WGS) entry which is preliminary data.</text>
</comment>
<dbReference type="NCBIfam" id="NF005734">
    <property type="entry name" value="PRK07559.1"/>
    <property type="match status" value="1"/>
</dbReference>
<dbReference type="Pfam" id="PF22569">
    <property type="entry name" value="DCD_C"/>
    <property type="match status" value="1"/>
</dbReference>
<dbReference type="Pfam" id="PF06559">
    <property type="entry name" value="DCD_N"/>
    <property type="match status" value="1"/>
</dbReference>
<dbReference type="InterPro" id="IPR036157">
    <property type="entry name" value="dUTPase-like_sf"/>
</dbReference>
<dbReference type="InterPro" id="IPR010550">
    <property type="entry name" value="DCD_N"/>
</dbReference>
<dbReference type="Gene3D" id="2.70.40.10">
    <property type="match status" value="2"/>
</dbReference>
<feature type="domain" description="2'-deoxycytidine 5'-triphosphate deaminase C-terminal" evidence="2">
    <location>
        <begin position="195"/>
        <end position="382"/>
    </location>
</feature>
<evidence type="ECO:0000259" key="1">
    <source>
        <dbReference type="Pfam" id="PF06559"/>
    </source>
</evidence>
<accession>A0ABT8AKQ5</accession>
<dbReference type="GO" id="GO:0008829">
    <property type="term" value="F:dCTP deaminase activity"/>
    <property type="evidence" value="ECO:0007669"/>
    <property type="project" value="UniProtKB-EC"/>
</dbReference>
<organism evidence="3 4">
    <name type="scientific">Methylobacterium longum</name>
    <dbReference type="NCBI Taxonomy" id="767694"/>
    <lineage>
        <taxon>Bacteria</taxon>
        <taxon>Pseudomonadati</taxon>
        <taxon>Pseudomonadota</taxon>
        <taxon>Alphaproteobacteria</taxon>
        <taxon>Hyphomicrobiales</taxon>
        <taxon>Methylobacteriaceae</taxon>
        <taxon>Methylobacterium</taxon>
    </lineage>
</organism>
<sequence>MNAGAGKGGAGKGGAGKGGADSGAASRIGILPAQAIAALAEAGGIQIARPFAADQIQPASLDLRLGDTAYRVRTSFLPGAGRTVQACVERLSLHTIDLRPGAVLETGCVYIAELQESLALPGDLAAAANPKSSTGRIDVFTRVITDRGEAFDQVEPGYTGPLYAEISPRTFPVLVRTGSRLSQIRFRRGAPRLTETELGQLHARSALVDAPSPSFQGGVAVSVDLAGFDGLIGYRAKRHTGLVDVDAPGRHRAADFWEPLAADGSGSLILDPGQFYILASKEAVQVPPDHAAEMVPFDPLVGEFRVHYAGFFDPGFGYAGAGGAGARAVLEVRSRDVPFLLEDGQIVGRLVYERMLDLPETLYGAGAGSNYQAQGLKLSKHFVL</sequence>
<dbReference type="Proteomes" id="UP001244297">
    <property type="component" value="Unassembled WGS sequence"/>
</dbReference>
<dbReference type="EC" id="3.5.4.13" evidence="3"/>
<evidence type="ECO:0000313" key="4">
    <source>
        <dbReference type="Proteomes" id="UP001244297"/>
    </source>
</evidence>
<name>A0ABT8AKQ5_9HYPH</name>
<proteinExistence type="predicted"/>
<dbReference type="RefSeq" id="WP_238287578.1">
    <property type="nucleotide sequence ID" value="NZ_BPQS01000010.1"/>
</dbReference>
<dbReference type="EMBL" id="JAUFPT010000019">
    <property type="protein sequence ID" value="MDN3570364.1"/>
    <property type="molecule type" value="Genomic_DNA"/>
</dbReference>
<dbReference type="PANTHER" id="PTHR42680">
    <property type="entry name" value="DCTP DEAMINASE"/>
    <property type="match status" value="1"/>
</dbReference>
<dbReference type="SUPFAM" id="SSF51283">
    <property type="entry name" value="dUTPase-like"/>
    <property type="match status" value="2"/>
</dbReference>
<feature type="domain" description="2'-deoxycytidine 5'-triphosphate deaminase N-terminal" evidence="1">
    <location>
        <begin position="28"/>
        <end position="189"/>
    </location>
</feature>
<keyword evidence="4" id="KW-1185">Reference proteome</keyword>
<dbReference type="InterPro" id="IPR053811">
    <property type="entry name" value="DCD_C"/>
</dbReference>